<dbReference type="SMART" id="SM00448">
    <property type="entry name" value="REC"/>
    <property type="match status" value="1"/>
</dbReference>
<dbReference type="GO" id="GO:0003677">
    <property type="term" value="F:DNA binding"/>
    <property type="evidence" value="ECO:0007669"/>
    <property type="project" value="InterPro"/>
</dbReference>
<comment type="caution">
    <text evidence="1">Lacks conserved residue(s) required for the propagation of feature annotation.</text>
</comment>
<gene>
    <name evidence="4" type="ORF">M23134_05855</name>
</gene>
<feature type="domain" description="Response regulatory" evidence="2">
    <location>
        <begin position="2"/>
        <end position="118"/>
    </location>
</feature>
<feature type="domain" description="HTH LytTR-type" evidence="3">
    <location>
        <begin position="140"/>
        <end position="240"/>
    </location>
</feature>
<dbReference type="EMBL" id="AAWS01000059">
    <property type="protein sequence ID" value="EAY24880.1"/>
    <property type="molecule type" value="Genomic_DNA"/>
</dbReference>
<dbReference type="PROSITE" id="PS50930">
    <property type="entry name" value="HTH_LYTTR"/>
    <property type="match status" value="1"/>
</dbReference>
<dbReference type="GO" id="GO:0000156">
    <property type="term" value="F:phosphorelay response regulator activity"/>
    <property type="evidence" value="ECO:0007669"/>
    <property type="project" value="InterPro"/>
</dbReference>
<dbReference type="eggNOG" id="COG3279">
    <property type="taxonomic scope" value="Bacteria"/>
</dbReference>
<organism evidence="4 5">
    <name type="scientific">Microscilla marina ATCC 23134</name>
    <dbReference type="NCBI Taxonomy" id="313606"/>
    <lineage>
        <taxon>Bacteria</taxon>
        <taxon>Pseudomonadati</taxon>
        <taxon>Bacteroidota</taxon>
        <taxon>Cytophagia</taxon>
        <taxon>Cytophagales</taxon>
        <taxon>Microscillaceae</taxon>
        <taxon>Microscilla</taxon>
    </lineage>
</organism>
<dbReference type="InterPro" id="IPR046947">
    <property type="entry name" value="LytR-like"/>
</dbReference>
<dbReference type="Pfam" id="PF04397">
    <property type="entry name" value="LytTR"/>
    <property type="match status" value="1"/>
</dbReference>
<dbReference type="Gene3D" id="2.40.50.1020">
    <property type="entry name" value="LytTr DNA-binding domain"/>
    <property type="match status" value="1"/>
</dbReference>
<dbReference type="InterPro" id="IPR011006">
    <property type="entry name" value="CheY-like_superfamily"/>
</dbReference>
<evidence type="ECO:0000313" key="5">
    <source>
        <dbReference type="Proteomes" id="UP000004095"/>
    </source>
</evidence>
<evidence type="ECO:0000256" key="1">
    <source>
        <dbReference type="PROSITE-ProRule" id="PRU00169"/>
    </source>
</evidence>
<dbReference type="Pfam" id="PF00072">
    <property type="entry name" value="Response_reg"/>
    <property type="match status" value="1"/>
</dbReference>
<dbReference type="Gene3D" id="3.40.50.2300">
    <property type="match status" value="1"/>
</dbReference>
<dbReference type="CDD" id="cd17534">
    <property type="entry name" value="REC_DC-like"/>
    <property type="match status" value="1"/>
</dbReference>
<dbReference type="PANTHER" id="PTHR37299:SF1">
    <property type="entry name" value="STAGE 0 SPORULATION PROTEIN A HOMOLOG"/>
    <property type="match status" value="1"/>
</dbReference>
<dbReference type="AlphaFoldDB" id="A1ZXK5"/>
<name>A1ZXK5_MICM2</name>
<dbReference type="PROSITE" id="PS50110">
    <property type="entry name" value="RESPONSE_REGULATORY"/>
    <property type="match status" value="1"/>
</dbReference>
<evidence type="ECO:0000259" key="2">
    <source>
        <dbReference type="PROSITE" id="PS50110"/>
    </source>
</evidence>
<comment type="caution">
    <text evidence="4">The sequence shown here is derived from an EMBL/GenBank/DDBJ whole genome shotgun (WGS) entry which is preliminary data.</text>
</comment>
<sequence>MKILITEDDPIYADALEILLESIGHQVVGIANNAPQALRLIKATQPDLLLLNIEVNGKVDGIYIAQELREYASPIPFIFITSLQDPDIFEKAKRTNPFAYITKPVDKCTLLRTVELALYKYTQQNDFEEIENRVQDEESFFVKVGRQLRRIHVSDICYLKVDRKYSTIALEDEKFKTRMSLQDLARKLPADAFIKVHKSYMVNLQKIDEVDLDKESIKMGPHVIPLSRRHKKELVEMLTL</sequence>
<proteinExistence type="predicted"/>
<dbReference type="Proteomes" id="UP000004095">
    <property type="component" value="Unassembled WGS sequence"/>
</dbReference>
<reference evidence="4 5" key="1">
    <citation type="submission" date="2007-01" db="EMBL/GenBank/DDBJ databases">
        <authorList>
            <person name="Haygood M."/>
            <person name="Podell S."/>
            <person name="Anderson C."/>
            <person name="Hopkinson B."/>
            <person name="Roe K."/>
            <person name="Barbeau K."/>
            <person name="Gaasterland T."/>
            <person name="Ferriera S."/>
            <person name="Johnson J."/>
            <person name="Kravitz S."/>
            <person name="Beeson K."/>
            <person name="Sutton G."/>
            <person name="Rogers Y.-H."/>
            <person name="Friedman R."/>
            <person name="Frazier M."/>
            <person name="Venter J.C."/>
        </authorList>
    </citation>
    <scope>NUCLEOTIDE SEQUENCE [LARGE SCALE GENOMIC DNA]</scope>
    <source>
        <strain evidence="4 5">ATCC 23134</strain>
    </source>
</reference>
<evidence type="ECO:0000313" key="4">
    <source>
        <dbReference type="EMBL" id="EAY24880.1"/>
    </source>
</evidence>
<dbReference type="InterPro" id="IPR001789">
    <property type="entry name" value="Sig_transdc_resp-reg_receiver"/>
</dbReference>
<evidence type="ECO:0000259" key="3">
    <source>
        <dbReference type="PROSITE" id="PS50930"/>
    </source>
</evidence>
<dbReference type="OrthoDB" id="1646880at2"/>
<dbReference type="SUPFAM" id="SSF52172">
    <property type="entry name" value="CheY-like"/>
    <property type="match status" value="1"/>
</dbReference>
<dbReference type="RefSeq" id="WP_002703936.1">
    <property type="nucleotide sequence ID" value="NZ_AAWS01000059.1"/>
</dbReference>
<protein>
    <submittedName>
        <fullName evidence="4">Transcriptional regulator</fullName>
    </submittedName>
</protein>
<dbReference type="SMART" id="SM00850">
    <property type="entry name" value="LytTR"/>
    <property type="match status" value="1"/>
</dbReference>
<accession>A1ZXK5</accession>
<dbReference type="PANTHER" id="PTHR37299">
    <property type="entry name" value="TRANSCRIPTIONAL REGULATOR-RELATED"/>
    <property type="match status" value="1"/>
</dbReference>
<dbReference type="InterPro" id="IPR007492">
    <property type="entry name" value="LytTR_DNA-bd_dom"/>
</dbReference>
<keyword evidence="5" id="KW-1185">Reference proteome</keyword>